<proteinExistence type="predicted"/>
<reference evidence="2" key="1">
    <citation type="submission" date="2016-09" db="EMBL/GenBank/DDBJ databases">
        <authorList>
            <person name="Guldener U."/>
        </authorList>
    </citation>
    <scope>NUCLEOTIDE SEQUENCE [LARGE SCALE GENOMIC DNA]</scope>
    <source>
        <strain evidence="2">V64-1</strain>
    </source>
</reference>
<name>A0A2H3TJJ6_FUSOX</name>
<gene>
    <name evidence="1" type="ORF">FRV6_12884</name>
</gene>
<evidence type="ECO:0000313" key="1">
    <source>
        <dbReference type="EMBL" id="SCO88757.1"/>
    </source>
</evidence>
<organism evidence="1 2">
    <name type="scientific">Fusarium oxysporum</name>
    <name type="common">Fusarium vascular wilt</name>
    <dbReference type="NCBI Taxonomy" id="5507"/>
    <lineage>
        <taxon>Eukaryota</taxon>
        <taxon>Fungi</taxon>
        <taxon>Dikarya</taxon>
        <taxon>Ascomycota</taxon>
        <taxon>Pezizomycotina</taxon>
        <taxon>Sordariomycetes</taxon>
        <taxon>Hypocreomycetidae</taxon>
        <taxon>Hypocreales</taxon>
        <taxon>Nectriaceae</taxon>
        <taxon>Fusarium</taxon>
        <taxon>Fusarium oxysporum species complex</taxon>
    </lineage>
</organism>
<dbReference type="Proteomes" id="UP000219369">
    <property type="component" value="Unassembled WGS sequence"/>
</dbReference>
<evidence type="ECO:0000313" key="2">
    <source>
        <dbReference type="Proteomes" id="UP000219369"/>
    </source>
</evidence>
<dbReference type="EMBL" id="FMJY01000007">
    <property type="protein sequence ID" value="SCO88757.1"/>
    <property type="molecule type" value="Genomic_DNA"/>
</dbReference>
<dbReference type="VEuPathDB" id="FungiDB:FOMG_08775"/>
<dbReference type="VEuPathDB" id="FungiDB:FOZG_14735"/>
<dbReference type="VEuPathDB" id="FungiDB:FOIG_07525"/>
<dbReference type="OrthoDB" id="4965000at2759"/>
<dbReference type="VEuPathDB" id="FungiDB:FOXG_20821"/>
<accession>A0A2H3TJJ6</accession>
<protein>
    <submittedName>
        <fullName evidence="1">Uncharacterized protein</fullName>
    </submittedName>
</protein>
<sequence>MSTSFQIALKMEAINWDNGYPHYQAWVGCGRQYVEPACVHKGCDEGFYGSDGGFWIEREFSNGGTNRKWYCTRKCAKWTAKQLCNYRDRSCLCGG</sequence>
<dbReference type="AlphaFoldDB" id="A0A2H3TJJ6"/>